<evidence type="ECO:0000313" key="3">
    <source>
        <dbReference type="EMBL" id="APM40343.1"/>
    </source>
</evidence>
<proteinExistence type="predicted"/>
<protein>
    <recommendedName>
        <fullName evidence="5">SbsA Ig-like domain-containing protein</fullName>
    </recommendedName>
</protein>
<name>A0A1L5FBJ8_CLOKL</name>
<evidence type="ECO:0008006" key="5">
    <source>
        <dbReference type="Google" id="ProtNLM"/>
    </source>
</evidence>
<feature type="chain" id="PRO_5012024155" description="SbsA Ig-like domain-containing protein" evidence="2">
    <location>
        <begin position="21"/>
        <end position="1151"/>
    </location>
</feature>
<accession>A0A1L5FBJ8</accession>
<dbReference type="AlphaFoldDB" id="A0A1L5FBJ8"/>
<evidence type="ECO:0000256" key="1">
    <source>
        <dbReference type="ARBA" id="ARBA00022729"/>
    </source>
</evidence>
<gene>
    <name evidence="3" type="ORF">BS101_17185</name>
</gene>
<dbReference type="Gene3D" id="2.60.40.1220">
    <property type="match status" value="2"/>
</dbReference>
<dbReference type="InterPro" id="IPR014755">
    <property type="entry name" value="Cu-Rt/internalin_Ig-like"/>
</dbReference>
<organism evidence="3 4">
    <name type="scientific">Clostridium kluyveri</name>
    <dbReference type="NCBI Taxonomy" id="1534"/>
    <lineage>
        <taxon>Bacteria</taxon>
        <taxon>Bacillati</taxon>
        <taxon>Bacillota</taxon>
        <taxon>Clostridia</taxon>
        <taxon>Eubacteriales</taxon>
        <taxon>Clostridiaceae</taxon>
        <taxon>Clostridium</taxon>
    </lineage>
</organism>
<evidence type="ECO:0000313" key="4">
    <source>
        <dbReference type="Proteomes" id="UP000184604"/>
    </source>
</evidence>
<dbReference type="Proteomes" id="UP000184604">
    <property type="component" value="Chromosome"/>
</dbReference>
<sequence>MAVLSATAVATLLGSIPVSAADGEVYDLATRTVKYTLSDLMSLRNQLDAGLHSSQYGYEYNGNVYALDDVNEIYSANPEGDLDSILSQVEDTVTPAFEAGETTTVKVDSVSAINATTVRVELETAPTTDLTTGDFTVKVDGVAVAVSAVTKTPNTTKSYDLTIATLANKEGSLEVNGKAATIDGSDFGYDFEAPTVSSVTAVDNKHVLFTFSEKVDKVALEGALVTDLFDVEKVNDSVTDYVPTLAKVQADGKSVLVTLNTAMINFNSGYIATAKVNAGLKDIKGQQLSAETKIIFDGSGATATTGPVALGAVYTPSTSSKIVVKFDKDISATIDKSKITVGGAALALADTVSRTGTAELTITLSSSSKTAYDTAASKDVVFAEGAVKDTELTPNNMAATTITPVSAAKLTAAIYDEASNKLTLTFDKAINIATIDLTAITLNGEPLVGSTSTVNILTQTANSATLEFTLSDATDLINVEGAAKASRALVLGAGLGAGFAKDVNGNTVADATYTSVLNYTDDVTAPVISGVTYNATTNKLVITANEDVTVGDITKLAVYEGTTELFKLNAATVTFEDGSPDVLANTDASVDKKYVLTLSGGALTSIEASAVNKSNLALNISKAGTGATEAGFVDIAGNKIATDADVSIAIAYTDQDAVTMTGATQSGVAANQVKLTFNKSLAAADLVTSKFTVAKKDNAAVTVPVTAVASYDDNKTVILTIDKDSANYVNGYEYAVSTTAKDIYGNPYQAPADITGPDTDIDNDFTLDTTVTGTAYALTGVSYADTNSDYTANAGDKITLTFNGAVSLSGDVTVEDFELSAGNLGSNFTVAQGSSPEKLVITLGTGASFDLGTDTLDITGDATKKHIVGANGVKVDAAGGGITIAKPDAVKPYITKAVYNDANGSGALNAGDTLTLTFSEAVNIDAEDIQAATAAPDNDLILSAGSLVLDGTQVSSDGNTVTIGIKTVTTPIVPGTTTIKGDGDGTNNNAIFDKWGLNFDATASAVIIEKSDTTAPAFSNVKIVKGDGNTGSVLQEGDKVVFDVSEAIQKETGINLEALTLYEGDTAIKYATDNSGLGFGGDGSGGVTGNVMIDNSAKTVTITIAADDGWVGADVNSISSFNIKTLGNATFTDANGNEIQTASGFGLSVTK</sequence>
<feature type="signal peptide" evidence="2">
    <location>
        <begin position="1"/>
        <end position="20"/>
    </location>
</feature>
<dbReference type="RefSeq" id="WP_073539941.1">
    <property type="nucleotide sequence ID" value="NZ_CP018335.1"/>
</dbReference>
<keyword evidence="1 2" id="KW-0732">Signal</keyword>
<dbReference type="EMBL" id="CP018335">
    <property type="protein sequence ID" value="APM40343.1"/>
    <property type="molecule type" value="Genomic_DNA"/>
</dbReference>
<reference evidence="3 4" key="1">
    <citation type="submission" date="2016-12" db="EMBL/GenBank/DDBJ databases">
        <title>Complete genome sequence of Clostridium kluyveri JZZ isolated from the pit mud of a Chinese flavor liquor-making factory.</title>
        <authorList>
            <person name="Wang Y."/>
        </authorList>
    </citation>
    <scope>NUCLEOTIDE SEQUENCE [LARGE SCALE GENOMIC DNA]</scope>
    <source>
        <strain evidence="3 4">JZZ</strain>
    </source>
</reference>
<evidence type="ECO:0000256" key="2">
    <source>
        <dbReference type="SAM" id="SignalP"/>
    </source>
</evidence>